<evidence type="ECO:0000256" key="1">
    <source>
        <dbReference type="SAM" id="Phobius"/>
    </source>
</evidence>
<evidence type="ECO:0000313" key="2">
    <source>
        <dbReference type="EMBL" id="AAX68403.1"/>
    </source>
</evidence>
<name>Q0VHB7_9BBAC</name>
<protein>
    <submittedName>
        <fullName evidence="2">Fibroblast growth factor-like protein</fullName>
    </submittedName>
</protein>
<dbReference type="PROSITE" id="PS51257">
    <property type="entry name" value="PROKAR_LIPOPROTEIN"/>
    <property type="match status" value="1"/>
</dbReference>
<feature type="transmembrane region" description="Helical" evidence="1">
    <location>
        <begin position="304"/>
        <end position="330"/>
    </location>
</feature>
<keyword evidence="1" id="KW-0812">Transmembrane</keyword>
<sequence>MRRLTYLTLFAVGVVVIGCDESVNLTTLPESVNLTTLPEFTPTVKGVTSTASTVTLTSTASTVTLTTQPKSPSTIAVNDSVTSTSTATPVLVNVTPHLSEMKTNLTTHLHFDADWYSYTQKTIQLFKYINNETVYLDTSNHEVGQYVVMDQRPHTFLNMIQYSLERKDEWDDDNQIVLRHETSMCYFCMTKCGVPYVSVNLTLDCVFILEVLPNLIEYSPEVVRLKKRFGHSIYTVNMEYGQINFNESATFMSVEVDSRGDFVLSPLIDNANADPCVTDYVINQIDDAHAEQDVVVVEGAATSWLILILCLGIGMFTVFVGIITIIVMCVRIKRNTL</sequence>
<dbReference type="EMBL" id="AY880963">
    <property type="protein sequence ID" value="AAX68403.1"/>
    <property type="molecule type" value="Genomic_DNA"/>
</dbReference>
<keyword evidence="1" id="KW-1133">Transmembrane helix</keyword>
<reference evidence="2" key="2">
    <citation type="journal article" date="2006" name="Virus Res.">
        <title>Location and phylogenetic analysis of the region immediately upstream of the granulin gene of the Clostera anachoreta granulovirus.</title>
        <authorList>
            <person name="Zhang X.X."/>
            <person name="Liang Z.P."/>
            <person name="Peng H.Y."/>
            <person name="Zhang Z.X."/>
            <person name="Tang X.C."/>
            <person name="Zhao S.L."/>
            <person name="Xiao Y.Z."/>
            <person name="Zhang W.J."/>
        </authorList>
    </citation>
    <scope>NUCLEOTIDE SEQUENCE</scope>
</reference>
<keyword evidence="1" id="KW-0472">Membrane</keyword>
<dbReference type="Gene3D" id="2.80.10.50">
    <property type="match status" value="1"/>
</dbReference>
<dbReference type="InterPro" id="IPR008996">
    <property type="entry name" value="IL1/FGF"/>
</dbReference>
<reference evidence="2" key="1">
    <citation type="submission" date="2004-12" db="EMBL/GenBank/DDBJ databases">
        <authorList>
            <person name="Zhang X."/>
            <person name="Liang Z."/>
            <person name="Peng H."/>
            <person name="Zhang Z."/>
        </authorList>
    </citation>
    <scope>NUCLEOTIDE SEQUENCE</scope>
</reference>
<proteinExistence type="predicted"/>
<dbReference type="SUPFAM" id="SSF50353">
    <property type="entry name" value="Cytokine"/>
    <property type="match status" value="1"/>
</dbReference>
<accession>Q0VHB7</accession>
<organism evidence="2">
    <name type="scientific">Clostera anachoreta granulovirus</name>
    <dbReference type="NCBI Taxonomy" id="283675"/>
    <lineage>
        <taxon>Viruses</taxon>
        <taxon>Viruses incertae sedis</taxon>
        <taxon>Naldaviricetes</taxon>
        <taxon>Lefavirales</taxon>
        <taxon>Baculoviridae</taxon>
        <taxon>Betabaculovirus</taxon>
        <taxon>Betabaculovirus clanachoretae</taxon>
    </lineage>
</organism>